<reference evidence="3" key="1">
    <citation type="journal article" date="2019" name="Int. J. Syst. Evol. Microbiol.">
        <title>The Global Catalogue of Microorganisms (GCM) 10K type strain sequencing project: providing services to taxonomists for standard genome sequencing and annotation.</title>
        <authorList>
            <consortium name="The Broad Institute Genomics Platform"/>
            <consortium name="The Broad Institute Genome Sequencing Center for Infectious Disease"/>
            <person name="Wu L."/>
            <person name="Ma J."/>
        </authorList>
    </citation>
    <scope>NUCLEOTIDE SEQUENCE [LARGE SCALE GENOMIC DNA]</scope>
    <source>
        <strain evidence="3">CGMCC 1.15420</strain>
    </source>
</reference>
<sequence length="172" mass="19029">MRCLALGLSIALALLLQSGCGAGSQQMVKQEMNRYNMKSYQEGNERQLIHGTTLNSSLLKTLRAECADRGIKLTHETYAEALDGGISYNYYINGDARHFLILNVYPSEQDRISEIAEIYGEGAAKNEANVIATRGKVALIYASSGQKKNQYTADLEDVFQQVLQQITDDSVK</sequence>
<evidence type="ECO:0000313" key="3">
    <source>
        <dbReference type="Proteomes" id="UP000608420"/>
    </source>
</evidence>
<feature type="signal peptide" evidence="1">
    <location>
        <begin position="1"/>
        <end position="22"/>
    </location>
</feature>
<feature type="chain" id="PRO_5046337406" description="DUF4358 domain-containing protein" evidence="1">
    <location>
        <begin position="23"/>
        <end position="172"/>
    </location>
</feature>
<keyword evidence="3" id="KW-1185">Reference proteome</keyword>
<dbReference type="Proteomes" id="UP000608420">
    <property type="component" value="Unassembled WGS sequence"/>
</dbReference>
<proteinExistence type="predicted"/>
<protein>
    <recommendedName>
        <fullName evidence="4">DUF4358 domain-containing protein</fullName>
    </recommendedName>
</protein>
<dbReference type="RefSeq" id="WP_120461478.1">
    <property type="nucleotide sequence ID" value="NZ_BMIW01000040.1"/>
</dbReference>
<accession>A0ABQ1W4L7</accession>
<gene>
    <name evidence="2" type="ORF">GCM10010913_40840</name>
</gene>
<name>A0ABQ1W4L7_9BACL</name>
<evidence type="ECO:0008006" key="4">
    <source>
        <dbReference type="Google" id="ProtNLM"/>
    </source>
</evidence>
<dbReference type="EMBL" id="BMIW01000040">
    <property type="protein sequence ID" value="GGG14803.1"/>
    <property type="molecule type" value="Genomic_DNA"/>
</dbReference>
<organism evidence="2 3">
    <name type="scientific">Paenibacillus aceti</name>
    <dbReference type="NCBI Taxonomy" id="1820010"/>
    <lineage>
        <taxon>Bacteria</taxon>
        <taxon>Bacillati</taxon>
        <taxon>Bacillota</taxon>
        <taxon>Bacilli</taxon>
        <taxon>Bacillales</taxon>
        <taxon>Paenibacillaceae</taxon>
        <taxon>Paenibacillus</taxon>
    </lineage>
</organism>
<keyword evidence="1" id="KW-0732">Signal</keyword>
<comment type="caution">
    <text evidence="2">The sequence shown here is derived from an EMBL/GenBank/DDBJ whole genome shotgun (WGS) entry which is preliminary data.</text>
</comment>
<evidence type="ECO:0000313" key="2">
    <source>
        <dbReference type="EMBL" id="GGG14803.1"/>
    </source>
</evidence>
<evidence type="ECO:0000256" key="1">
    <source>
        <dbReference type="SAM" id="SignalP"/>
    </source>
</evidence>